<dbReference type="Pfam" id="PF05572">
    <property type="entry name" value="Peptidase_M43"/>
    <property type="match status" value="1"/>
</dbReference>
<dbReference type="Proteomes" id="UP001354989">
    <property type="component" value="Plasmid pPP3"/>
</dbReference>
<dbReference type="Gene3D" id="3.40.390.10">
    <property type="entry name" value="Collagenase (Catalytic Domain)"/>
    <property type="match status" value="1"/>
</dbReference>
<evidence type="ECO:0000313" key="2">
    <source>
        <dbReference type="EMBL" id="BDD01583.1"/>
    </source>
</evidence>
<dbReference type="SUPFAM" id="SSF55486">
    <property type="entry name" value="Metalloproteases ('zincins'), catalytic domain"/>
    <property type="match status" value="1"/>
</dbReference>
<keyword evidence="2" id="KW-0614">Plasmid</keyword>
<geneLocation type="plasmid" evidence="2 3">
    <name>pPP3</name>
</geneLocation>
<gene>
    <name evidence="2" type="ORF">PEPS_38630</name>
</gene>
<keyword evidence="3" id="KW-1185">Reference proteome</keyword>
<organism evidence="2 3">
    <name type="scientific">Persicobacter psychrovividus</name>
    <dbReference type="NCBI Taxonomy" id="387638"/>
    <lineage>
        <taxon>Bacteria</taxon>
        <taxon>Pseudomonadati</taxon>
        <taxon>Bacteroidota</taxon>
        <taxon>Cytophagia</taxon>
        <taxon>Cytophagales</taxon>
        <taxon>Persicobacteraceae</taxon>
        <taxon>Persicobacter</taxon>
    </lineage>
</organism>
<accession>A0ABM7VKQ2</accession>
<dbReference type="EMBL" id="AP025295">
    <property type="protein sequence ID" value="BDD01583.1"/>
    <property type="molecule type" value="Genomic_DNA"/>
</dbReference>
<proteinExistence type="predicted"/>
<name>A0ABM7VKQ2_9BACT</name>
<sequence>MKYPTLYLLAIILCISCNQKSDPGPSERNRTGGYYWNLIPPRMDTYNVPVSFHYFIEESDEDFEVMEGRLVEIVKEVNRLFDNESAYLENHAFTRLGVSLVIDTIVVHRLGEGDFGEVQESFRNNNLDFSYVDNSDHLSSVRVGMIPIDDDFYQTTAWGEFPYFQNQQNSMLGFTSSVYLVESLRNYDQQVKDHYGIGFPYIFANEDTYTTKLGGEWLAHEMGHILGLFHVFGRNCERTATDPQTGLSGVYDIDFCDDTYGYINNGSGGVAAKCTEGPEVPEFRTNTNVMDYRDYTTRITKDQLMRVQTVLTRGLPISTIVIPPITTWVGGFESPNARLMPARSRADDQHLPIRCATQP</sequence>
<dbReference type="RefSeq" id="WP_338399018.1">
    <property type="nucleotide sequence ID" value="NZ_AP025295.1"/>
</dbReference>
<dbReference type="InterPro" id="IPR008754">
    <property type="entry name" value="Peptidase_M43"/>
</dbReference>
<evidence type="ECO:0000313" key="3">
    <source>
        <dbReference type="Proteomes" id="UP001354989"/>
    </source>
</evidence>
<dbReference type="InterPro" id="IPR024079">
    <property type="entry name" value="MetalloPept_cat_dom_sf"/>
</dbReference>
<protein>
    <recommendedName>
        <fullName evidence="1">Peptidase M43 pregnancy-associated plasma-A domain-containing protein</fullName>
    </recommendedName>
</protein>
<evidence type="ECO:0000259" key="1">
    <source>
        <dbReference type="Pfam" id="PF05572"/>
    </source>
</evidence>
<feature type="domain" description="Peptidase M43 pregnancy-associated plasma-A" evidence="1">
    <location>
        <begin position="207"/>
        <end position="311"/>
    </location>
</feature>
<reference evidence="2 3" key="1">
    <citation type="submission" date="2021-12" db="EMBL/GenBank/DDBJ databases">
        <title>Genome sequencing of bacteria with rrn-lacking chromosome and rrn-plasmid.</title>
        <authorList>
            <person name="Anda M."/>
            <person name="Iwasaki W."/>
        </authorList>
    </citation>
    <scope>NUCLEOTIDE SEQUENCE [LARGE SCALE GENOMIC DNA]</scope>
    <source>
        <strain evidence="2 3">NBRC 101262</strain>
        <plasmid evidence="2 3">pPP3</plasmid>
    </source>
</reference>